<dbReference type="PANTHER" id="PTHR10030:SF37">
    <property type="entry name" value="ALPHA-L-FUCOSIDASE-RELATED"/>
    <property type="match status" value="1"/>
</dbReference>
<dbReference type="EC" id="3.2.1.51" evidence="2"/>
<comment type="similarity">
    <text evidence="1">Belongs to the glycosyl hydrolase 29 family.</text>
</comment>
<dbReference type="SUPFAM" id="SSF51445">
    <property type="entry name" value="(Trans)glycosidases"/>
    <property type="match status" value="1"/>
</dbReference>
<name>H5XR05_9PSEU</name>
<evidence type="ECO:0000259" key="8">
    <source>
        <dbReference type="Pfam" id="PF01120"/>
    </source>
</evidence>
<dbReference type="SMART" id="SM00812">
    <property type="entry name" value="Alpha_L_fucos"/>
    <property type="match status" value="1"/>
</dbReference>
<evidence type="ECO:0000313" key="10">
    <source>
        <dbReference type="Proteomes" id="UP000002791"/>
    </source>
</evidence>
<organism evidence="9 10">
    <name type="scientific">Saccharomonospora cyanea NA-134</name>
    <dbReference type="NCBI Taxonomy" id="882082"/>
    <lineage>
        <taxon>Bacteria</taxon>
        <taxon>Bacillati</taxon>
        <taxon>Actinomycetota</taxon>
        <taxon>Actinomycetes</taxon>
        <taxon>Pseudonocardiales</taxon>
        <taxon>Pseudonocardiaceae</taxon>
        <taxon>Saccharomonospora</taxon>
    </lineage>
</organism>
<gene>
    <name evidence="9" type="ORF">SaccyDRAFT_2369</name>
</gene>
<reference evidence="9 10" key="1">
    <citation type="submission" date="2011-11" db="EMBL/GenBank/DDBJ databases">
        <title>The Noncontiguous Finished sequence of Saccharomonospora cyanea NA-134.</title>
        <authorList>
            <consortium name="US DOE Joint Genome Institute"/>
            <person name="Lucas S."/>
            <person name="Han J."/>
            <person name="Lapidus A."/>
            <person name="Cheng J.-F."/>
            <person name="Goodwin L."/>
            <person name="Pitluck S."/>
            <person name="Peters L."/>
            <person name="Ovchinnikova G."/>
            <person name="Lu M."/>
            <person name="Detter J.C."/>
            <person name="Han C."/>
            <person name="Tapia R."/>
            <person name="Land M."/>
            <person name="Hauser L."/>
            <person name="Kyrpides N."/>
            <person name="Ivanova N."/>
            <person name="Pagani I."/>
            <person name="Brambilla E.-M."/>
            <person name="Klenk H.-P."/>
            <person name="Woyke T."/>
        </authorList>
    </citation>
    <scope>NUCLEOTIDE SEQUENCE [LARGE SCALE GENOMIC DNA]</scope>
    <source>
        <strain evidence="9 10">NA-134</strain>
    </source>
</reference>
<dbReference type="PANTHER" id="PTHR10030">
    <property type="entry name" value="ALPHA-L-FUCOSIDASE"/>
    <property type="match status" value="1"/>
</dbReference>
<evidence type="ECO:0000256" key="5">
    <source>
        <dbReference type="ARBA" id="ARBA00023295"/>
    </source>
</evidence>
<dbReference type="GO" id="GO:0004560">
    <property type="term" value="F:alpha-L-fucosidase activity"/>
    <property type="evidence" value="ECO:0007669"/>
    <property type="project" value="InterPro"/>
</dbReference>
<dbReference type="Gene3D" id="3.20.20.80">
    <property type="entry name" value="Glycosidases"/>
    <property type="match status" value="1"/>
</dbReference>
<dbReference type="AlphaFoldDB" id="H5XR05"/>
<keyword evidence="5" id="KW-0326">Glycosidase</keyword>
<dbReference type="STRING" id="882082.SaccyDRAFT_2369"/>
<dbReference type="EMBL" id="CM001440">
    <property type="protein sequence ID" value="EHR61245.1"/>
    <property type="molecule type" value="Genomic_DNA"/>
</dbReference>
<evidence type="ECO:0000256" key="6">
    <source>
        <dbReference type="SAM" id="MobiDB-lite"/>
    </source>
</evidence>
<dbReference type="GO" id="GO:0016139">
    <property type="term" value="P:glycoside catabolic process"/>
    <property type="evidence" value="ECO:0007669"/>
    <property type="project" value="TreeGrafter"/>
</dbReference>
<dbReference type="eggNOG" id="COG3669">
    <property type="taxonomic scope" value="Bacteria"/>
</dbReference>
<evidence type="ECO:0000256" key="7">
    <source>
        <dbReference type="SAM" id="SignalP"/>
    </source>
</evidence>
<evidence type="ECO:0000256" key="3">
    <source>
        <dbReference type="ARBA" id="ARBA00022729"/>
    </source>
</evidence>
<evidence type="ECO:0000313" key="9">
    <source>
        <dbReference type="EMBL" id="EHR61245.1"/>
    </source>
</evidence>
<dbReference type="Pfam" id="PF01120">
    <property type="entry name" value="Alpha_L_fucos"/>
    <property type="match status" value="1"/>
</dbReference>
<sequence>MPLSPGTRHRRRTRATVALAAALSLLTVTVPPAGAAEPGTHLDVAYSGSFSSGNSYTAATGETMGGSLTRRSGSETLEPGRGLSLGGGRDGAGFEPAELSLGDTTIDEGFVAEIVFTPDDTQAPLATVLAVGGNLSVRYQDGALRYGYDTFVDGRWVSRVRTTEPPSPGEQHVLSVAYLPEGDGARMLAYLDGAPLPTVAPDGGRAALAGGRSELVGIGNDVHPAALGRGFAGSVGKTRFATVTGPFDPDMFAYQKVPGETRTMLRTAFSGGLDGTTYRAGLGEVVEGSLTVTGGQVTSPGSAVLDGEDSAVRWSLAPLGEKPLSRSLLTEVVTGPDLLASESTVADLGGAVRVEATGERTVRLVAGAHNATYELGEPDTRDGVPYHHLVLHSDIDDNGDGTVSLHEGGDPLGEVMTVSGVTASRGDLTIGAGGRGTVYGTAVTSGGDTGEARLGRLPCTTPPLEEADRVAITSGECAPSLLSKASSLRPTERQVSWQEAERTAFLHFGMNTFTGNEWGHGDEDAELFQPAELDTDQWARVLADNGFRYAILTVKHHDGFVLYPSRYTDHDVAASSWRDGGGDVLREFVDSAHRYGLKVGVYLSPSDWNQYHKGVFANGSAKTPRTIPTLVPGDDRAGEDLPTFTYDATDYGGYFLNQLYEVLTEYGPVDEVWFDGADGGIPGADREKYDFAAYYDLIRKLAPEATIAVTGPDVRWVGNENGLARENEWSTVAVGTTEKGNQYVVPSGQAPEIGTDRALVAAGEEGASELVWWPAEVDVSIRPGWFHHDDQQPKSVEHLRDIYYSSVGRNSVLLLNIPPDRSGRLPAADVTRLAEWNARLRQDMPADLALGADVRVQGAPAPEVTDGDGRTSHVVDAGTPVEVVFDGPTTVDRLSFGEDIADGGQQVREVAVDVRAGDGSWRQVATTGTVGYKRVLALPEPVTTEALRVRVTSARGPVHLATVSAYASTTEPVPPPSTYHVDCGAERAGPGTAKAPLNSLGQLRELNPPAGSTVLLKRGSACQGPLELWGYGTDERPARLGVYGRGAPPALPGSATVLPELRERGWVIDPVLNASAHVPVSGR</sequence>
<dbReference type="Proteomes" id="UP000002791">
    <property type="component" value="Chromosome"/>
</dbReference>
<dbReference type="GO" id="GO:0006004">
    <property type="term" value="P:fucose metabolic process"/>
    <property type="evidence" value="ECO:0007669"/>
    <property type="project" value="TreeGrafter"/>
</dbReference>
<dbReference type="HOGENOM" id="CLU_285742_0_0_11"/>
<feature type="chain" id="PRO_5003601083" description="alpha-L-fucosidase" evidence="7">
    <location>
        <begin position="36"/>
        <end position="1083"/>
    </location>
</feature>
<keyword evidence="10" id="KW-1185">Reference proteome</keyword>
<feature type="domain" description="Glycoside hydrolase family 29 N-terminal" evidence="8">
    <location>
        <begin position="497"/>
        <end position="835"/>
    </location>
</feature>
<evidence type="ECO:0000256" key="1">
    <source>
        <dbReference type="ARBA" id="ARBA00007951"/>
    </source>
</evidence>
<protein>
    <recommendedName>
        <fullName evidence="2">alpha-L-fucosidase</fullName>
        <ecNumber evidence="2">3.2.1.51</ecNumber>
    </recommendedName>
</protein>
<dbReference type="Gene3D" id="2.60.120.260">
    <property type="entry name" value="Galactose-binding domain-like"/>
    <property type="match status" value="1"/>
</dbReference>
<evidence type="ECO:0000256" key="2">
    <source>
        <dbReference type="ARBA" id="ARBA00012662"/>
    </source>
</evidence>
<dbReference type="InterPro" id="IPR000933">
    <property type="entry name" value="Glyco_hydro_29"/>
</dbReference>
<keyword evidence="3 7" id="KW-0732">Signal</keyword>
<dbReference type="InterPro" id="IPR017853">
    <property type="entry name" value="GH"/>
</dbReference>
<keyword evidence="4" id="KW-0378">Hydrolase</keyword>
<dbReference type="GO" id="GO:0005764">
    <property type="term" value="C:lysosome"/>
    <property type="evidence" value="ECO:0007669"/>
    <property type="project" value="TreeGrafter"/>
</dbReference>
<proteinExistence type="inferred from homology"/>
<feature type="signal peptide" evidence="7">
    <location>
        <begin position="1"/>
        <end position="35"/>
    </location>
</feature>
<accession>H5XR05</accession>
<dbReference type="InterPro" id="IPR057739">
    <property type="entry name" value="Glyco_hydro_29_N"/>
</dbReference>
<evidence type="ECO:0000256" key="4">
    <source>
        <dbReference type="ARBA" id="ARBA00022801"/>
    </source>
</evidence>
<dbReference type="RefSeq" id="WP_005456346.1">
    <property type="nucleotide sequence ID" value="NZ_CM001440.1"/>
</dbReference>
<feature type="region of interest" description="Disordered" evidence="6">
    <location>
        <begin position="57"/>
        <end position="95"/>
    </location>
</feature>